<dbReference type="AlphaFoldDB" id="A0A7J7JXG8"/>
<evidence type="ECO:0000313" key="3">
    <source>
        <dbReference type="Proteomes" id="UP000593567"/>
    </source>
</evidence>
<protein>
    <recommendedName>
        <fullName evidence="1">Ig-like domain-containing protein</fullName>
    </recommendedName>
</protein>
<reference evidence="2" key="1">
    <citation type="submission" date="2020-06" db="EMBL/GenBank/DDBJ databases">
        <title>Draft genome of Bugula neritina, a colonial animal packing powerful symbionts and potential medicines.</title>
        <authorList>
            <person name="Rayko M."/>
        </authorList>
    </citation>
    <scope>NUCLEOTIDE SEQUENCE [LARGE SCALE GENOMIC DNA]</scope>
    <source>
        <strain evidence="2">Kwan_BN1</strain>
    </source>
</reference>
<dbReference type="Gene3D" id="2.60.40.10">
    <property type="entry name" value="Immunoglobulins"/>
    <property type="match status" value="1"/>
</dbReference>
<accession>A0A7J7JXG8</accession>
<organism evidence="2 3">
    <name type="scientific">Bugula neritina</name>
    <name type="common">Brown bryozoan</name>
    <name type="synonym">Sertularia neritina</name>
    <dbReference type="NCBI Taxonomy" id="10212"/>
    <lineage>
        <taxon>Eukaryota</taxon>
        <taxon>Metazoa</taxon>
        <taxon>Spiralia</taxon>
        <taxon>Lophotrochozoa</taxon>
        <taxon>Bryozoa</taxon>
        <taxon>Gymnolaemata</taxon>
        <taxon>Cheilostomatida</taxon>
        <taxon>Flustrina</taxon>
        <taxon>Buguloidea</taxon>
        <taxon>Bugulidae</taxon>
        <taxon>Bugula</taxon>
    </lineage>
</organism>
<evidence type="ECO:0000259" key="1">
    <source>
        <dbReference type="PROSITE" id="PS50835"/>
    </source>
</evidence>
<proteinExistence type="predicted"/>
<dbReference type="PROSITE" id="PS50835">
    <property type="entry name" value="IG_LIKE"/>
    <property type="match status" value="1"/>
</dbReference>
<evidence type="ECO:0000313" key="2">
    <source>
        <dbReference type="EMBL" id="KAF6030585.1"/>
    </source>
</evidence>
<sequence>MHKFNLTWYNPAGEVAGDGAEHVVINADISNDWGIWEVKACDVIGCGNQYIFLHVQGAPVISNYLVRKTKLQVILQCIIKGSPKAQLFYYKSGTLVSSYTDQGHSIEYDLNSSLAYNSTRLLIVRTFFEGTYSCVAQNKYGFQRLTFDGDIQFAVSVTLNQQTTTAIVNATETVYYPATSGYMQVSVIAFNSKVLENNSESEPATKYMNITSGKVATDL</sequence>
<feature type="domain" description="Ig-like" evidence="1">
    <location>
        <begin position="59"/>
        <end position="146"/>
    </location>
</feature>
<dbReference type="InterPro" id="IPR013783">
    <property type="entry name" value="Ig-like_fold"/>
</dbReference>
<keyword evidence="3" id="KW-1185">Reference proteome</keyword>
<dbReference type="InterPro" id="IPR007110">
    <property type="entry name" value="Ig-like_dom"/>
</dbReference>
<dbReference type="InterPro" id="IPR036179">
    <property type="entry name" value="Ig-like_dom_sf"/>
</dbReference>
<name>A0A7J7JXG8_BUGNE</name>
<gene>
    <name evidence="2" type="ORF">EB796_011122</name>
</gene>
<comment type="caution">
    <text evidence="2">The sequence shown here is derived from an EMBL/GenBank/DDBJ whole genome shotgun (WGS) entry which is preliminary data.</text>
</comment>
<dbReference type="EMBL" id="VXIV02001689">
    <property type="protein sequence ID" value="KAF6030585.1"/>
    <property type="molecule type" value="Genomic_DNA"/>
</dbReference>
<dbReference type="SUPFAM" id="SSF48726">
    <property type="entry name" value="Immunoglobulin"/>
    <property type="match status" value="1"/>
</dbReference>
<dbReference type="Proteomes" id="UP000593567">
    <property type="component" value="Unassembled WGS sequence"/>
</dbReference>